<dbReference type="InterPro" id="IPR029063">
    <property type="entry name" value="SAM-dependent_MTases_sf"/>
</dbReference>
<dbReference type="GO" id="GO:0005737">
    <property type="term" value="C:cytoplasm"/>
    <property type="evidence" value="ECO:0007669"/>
    <property type="project" value="TreeGrafter"/>
</dbReference>
<evidence type="ECO:0000256" key="11">
    <source>
        <dbReference type="ARBA" id="ARBA00035025"/>
    </source>
</evidence>
<dbReference type="GO" id="GO:0046872">
    <property type="term" value="F:metal ion binding"/>
    <property type="evidence" value="ECO:0007669"/>
    <property type="project" value="UniProtKB-KW"/>
</dbReference>
<dbReference type="Gramene" id="TuG1812G0200001173.01.T01">
    <property type="protein sequence ID" value="TuG1812G0200001173.01.T01"/>
    <property type="gene ID" value="TuG1812G0200001173.01"/>
</dbReference>
<organism evidence="15 16">
    <name type="scientific">Triticum urartu</name>
    <name type="common">Red wild einkorn</name>
    <name type="synonym">Crithodium urartu</name>
    <dbReference type="NCBI Taxonomy" id="4572"/>
    <lineage>
        <taxon>Eukaryota</taxon>
        <taxon>Viridiplantae</taxon>
        <taxon>Streptophyta</taxon>
        <taxon>Embryophyta</taxon>
        <taxon>Tracheophyta</taxon>
        <taxon>Spermatophyta</taxon>
        <taxon>Magnoliopsida</taxon>
        <taxon>Liliopsida</taxon>
        <taxon>Poales</taxon>
        <taxon>Poaceae</taxon>
        <taxon>BOP clade</taxon>
        <taxon>Pooideae</taxon>
        <taxon>Triticodae</taxon>
        <taxon>Triticeae</taxon>
        <taxon>Triticinae</taxon>
        <taxon>Triticum</taxon>
    </lineage>
</organism>
<evidence type="ECO:0000313" key="16">
    <source>
        <dbReference type="Proteomes" id="UP000015106"/>
    </source>
</evidence>
<dbReference type="AlphaFoldDB" id="A0A8R7PAT5"/>
<dbReference type="PANTHER" id="PTHR21404:SF3">
    <property type="entry name" value="SMALL RNA 2'-O-METHYLTRANSFERASE"/>
    <property type="match status" value="1"/>
</dbReference>
<evidence type="ECO:0000313" key="15">
    <source>
        <dbReference type="EnsemblPlants" id="TuG1812G0200001173.01.T01"/>
    </source>
</evidence>
<dbReference type="EC" id="2.1.1.386" evidence="11"/>
<comment type="similarity">
    <text evidence="2">Belongs to the methyltransferase superfamily. HEN1 family.</text>
</comment>
<evidence type="ECO:0000256" key="10">
    <source>
        <dbReference type="ARBA" id="ARBA00023158"/>
    </source>
</evidence>
<dbReference type="SUPFAM" id="SSF53335">
    <property type="entry name" value="S-adenosyl-L-methionine-dependent methyltransferases"/>
    <property type="match status" value="1"/>
</dbReference>
<dbReference type="InterPro" id="IPR026610">
    <property type="entry name" value="Hen1"/>
</dbReference>
<evidence type="ECO:0000256" key="12">
    <source>
        <dbReference type="ARBA" id="ARBA00048418"/>
    </source>
</evidence>
<dbReference type="Pfam" id="PF08242">
    <property type="entry name" value="Methyltransf_12"/>
    <property type="match status" value="1"/>
</dbReference>
<dbReference type="EnsemblPlants" id="TuG1812G0200001173.01.T01">
    <property type="protein sequence ID" value="TuG1812G0200001173.01.T01"/>
    <property type="gene ID" value="TuG1812G0200001173.01"/>
</dbReference>
<keyword evidence="6" id="KW-0949">S-adenosyl-L-methionine</keyword>
<feature type="region of interest" description="Disordered" evidence="13">
    <location>
        <begin position="397"/>
        <end position="428"/>
    </location>
</feature>
<name>A0A8R7PAT5_TRIUA</name>
<dbReference type="GO" id="GO:0030422">
    <property type="term" value="P:siRNA processing"/>
    <property type="evidence" value="ECO:0007669"/>
    <property type="project" value="TreeGrafter"/>
</dbReference>
<evidence type="ECO:0000256" key="2">
    <source>
        <dbReference type="ARBA" id="ARBA00009026"/>
    </source>
</evidence>
<keyword evidence="16" id="KW-1185">Reference proteome</keyword>
<protein>
    <recommendedName>
        <fullName evidence="3">Small RNA 2'-O-methyltransferase</fullName>
        <ecNumber evidence="11">2.1.1.386</ecNumber>
    </recommendedName>
</protein>
<evidence type="ECO:0000256" key="5">
    <source>
        <dbReference type="ARBA" id="ARBA00022679"/>
    </source>
</evidence>
<evidence type="ECO:0000256" key="7">
    <source>
        <dbReference type="ARBA" id="ARBA00022723"/>
    </source>
</evidence>
<dbReference type="InterPro" id="IPR013217">
    <property type="entry name" value="Methyltransf_12"/>
</dbReference>
<keyword evidence="9" id="KW-0694">RNA-binding</keyword>
<evidence type="ECO:0000256" key="8">
    <source>
        <dbReference type="ARBA" id="ARBA00022842"/>
    </source>
</evidence>
<reference evidence="15" key="3">
    <citation type="submission" date="2022-06" db="UniProtKB">
        <authorList>
            <consortium name="EnsemblPlants"/>
        </authorList>
    </citation>
    <scope>IDENTIFICATION</scope>
</reference>
<evidence type="ECO:0000256" key="3">
    <source>
        <dbReference type="ARBA" id="ARBA00021330"/>
    </source>
</evidence>
<evidence type="ECO:0000259" key="14">
    <source>
        <dbReference type="Pfam" id="PF08242"/>
    </source>
</evidence>
<feature type="domain" description="Methyltransferase type 12" evidence="14">
    <location>
        <begin position="202"/>
        <end position="299"/>
    </location>
</feature>
<proteinExistence type="inferred from homology"/>
<dbReference type="GO" id="GO:0005634">
    <property type="term" value="C:nucleus"/>
    <property type="evidence" value="ECO:0007669"/>
    <property type="project" value="TreeGrafter"/>
</dbReference>
<dbReference type="FunFam" id="3.40.50.150:FF:000215">
    <property type="entry name" value="Hua enhancer1"/>
    <property type="match status" value="1"/>
</dbReference>
<evidence type="ECO:0000256" key="6">
    <source>
        <dbReference type="ARBA" id="ARBA00022691"/>
    </source>
</evidence>
<keyword evidence="10" id="KW-0943">RNA-mediated gene silencing</keyword>
<comment type="cofactor">
    <cofactor evidence="1">
        <name>Mg(2+)</name>
        <dbReference type="ChEBI" id="CHEBI:18420"/>
    </cofactor>
</comment>
<keyword evidence="5" id="KW-0808">Transferase</keyword>
<dbReference type="GO" id="GO:0090486">
    <property type="term" value="F:small RNA 2'-O-methyltransferase activity"/>
    <property type="evidence" value="ECO:0007669"/>
    <property type="project" value="UniProtKB-EC"/>
</dbReference>
<accession>A0A8R7PAT5</accession>
<dbReference type="Proteomes" id="UP000015106">
    <property type="component" value="Chromosome 2"/>
</dbReference>
<comment type="catalytic activity">
    <reaction evidence="12">
        <text>small RNA 3'-end nucleotide + S-adenosyl-L-methionine = small RNA 3'-end 2'-O-methylnucleotide + S-adenosyl-L-homocysteine + H(+)</text>
        <dbReference type="Rhea" id="RHEA:37887"/>
        <dbReference type="Rhea" id="RHEA-COMP:10415"/>
        <dbReference type="Rhea" id="RHEA-COMP:10416"/>
        <dbReference type="ChEBI" id="CHEBI:15378"/>
        <dbReference type="ChEBI" id="CHEBI:57856"/>
        <dbReference type="ChEBI" id="CHEBI:59789"/>
        <dbReference type="ChEBI" id="CHEBI:74896"/>
        <dbReference type="ChEBI" id="CHEBI:74898"/>
        <dbReference type="EC" id="2.1.1.386"/>
    </reaction>
</comment>
<sequence length="428" mass="48004">MASRYIQIYFYKNLQCAYLSMARQVVVIQEHAAQLDTFLWIHHISSLKAVHFLTDVDGQDSGVFPSHRSLACISYSVHLFMKDSRTRYLLEVNNEFEFEIGAGAVRNQLESCATQLSVNQSACFVDQLSDRDLSLAAAGELSLDLSKISRDSCVLEFSVKVLQVTEPLEDRMEKALFNPALSKQRVEFAVRHINQLHATTLVDFGCGSGSLLDSLLEHPTTLEKIVGVDISRKGLTRAGKSLHQKLSKKLLLQTSVPTAVLYHGSVTDFDSRLYGFDIGSCLEVIEHVEEDQASLFGNVVLSSFCPAVLIVSTPNYEYNPILQRSALPNKEEEQEENAGPCKFRNHDHKFEWTRSQFQRWATGLAASHDYTVEFSGVGCSSDEPGYASQIAVFRRMARDQGESSPNEDDSHQPYEVLWEWPNASIPSH</sequence>
<dbReference type="PANTHER" id="PTHR21404">
    <property type="entry name" value="HEN1"/>
    <property type="match status" value="1"/>
</dbReference>
<evidence type="ECO:0000256" key="4">
    <source>
        <dbReference type="ARBA" id="ARBA00022603"/>
    </source>
</evidence>
<evidence type="ECO:0000256" key="1">
    <source>
        <dbReference type="ARBA" id="ARBA00001946"/>
    </source>
</evidence>
<keyword evidence="7" id="KW-0479">Metal-binding</keyword>
<evidence type="ECO:0000256" key="13">
    <source>
        <dbReference type="SAM" id="MobiDB-lite"/>
    </source>
</evidence>
<reference evidence="15" key="2">
    <citation type="submission" date="2018-03" db="EMBL/GenBank/DDBJ databases">
        <title>The Triticum urartu genome reveals the dynamic nature of wheat genome evolution.</title>
        <authorList>
            <person name="Ling H."/>
            <person name="Ma B."/>
            <person name="Shi X."/>
            <person name="Liu H."/>
            <person name="Dong L."/>
            <person name="Sun H."/>
            <person name="Cao Y."/>
            <person name="Gao Q."/>
            <person name="Zheng S."/>
            <person name="Li Y."/>
            <person name="Yu Y."/>
            <person name="Du H."/>
            <person name="Qi M."/>
            <person name="Li Y."/>
            <person name="Yu H."/>
            <person name="Cui Y."/>
            <person name="Wang N."/>
            <person name="Chen C."/>
            <person name="Wu H."/>
            <person name="Zhao Y."/>
            <person name="Zhang J."/>
            <person name="Li Y."/>
            <person name="Zhou W."/>
            <person name="Zhang B."/>
            <person name="Hu W."/>
            <person name="Eijk M."/>
            <person name="Tang J."/>
            <person name="Witsenboer H."/>
            <person name="Zhao S."/>
            <person name="Li Z."/>
            <person name="Zhang A."/>
            <person name="Wang D."/>
            <person name="Liang C."/>
        </authorList>
    </citation>
    <scope>NUCLEOTIDE SEQUENCE [LARGE SCALE GENOMIC DNA]</scope>
    <source>
        <strain evidence="15">cv. G1812</strain>
    </source>
</reference>
<evidence type="ECO:0000256" key="9">
    <source>
        <dbReference type="ARBA" id="ARBA00022884"/>
    </source>
</evidence>
<keyword evidence="4" id="KW-0489">Methyltransferase</keyword>
<dbReference type="Gene3D" id="3.40.50.150">
    <property type="entry name" value="Vaccinia Virus protein VP39"/>
    <property type="match status" value="1"/>
</dbReference>
<dbReference type="GO" id="GO:0003723">
    <property type="term" value="F:RNA binding"/>
    <property type="evidence" value="ECO:0007669"/>
    <property type="project" value="UniProtKB-KW"/>
</dbReference>
<keyword evidence="8" id="KW-0460">Magnesium</keyword>
<dbReference type="GO" id="GO:0001510">
    <property type="term" value="P:RNA methylation"/>
    <property type="evidence" value="ECO:0007669"/>
    <property type="project" value="InterPro"/>
</dbReference>
<reference evidence="16" key="1">
    <citation type="journal article" date="2013" name="Nature">
        <title>Draft genome of the wheat A-genome progenitor Triticum urartu.</title>
        <authorList>
            <person name="Ling H.Q."/>
            <person name="Zhao S."/>
            <person name="Liu D."/>
            <person name="Wang J."/>
            <person name="Sun H."/>
            <person name="Zhang C."/>
            <person name="Fan H."/>
            <person name="Li D."/>
            <person name="Dong L."/>
            <person name="Tao Y."/>
            <person name="Gao C."/>
            <person name="Wu H."/>
            <person name="Li Y."/>
            <person name="Cui Y."/>
            <person name="Guo X."/>
            <person name="Zheng S."/>
            <person name="Wang B."/>
            <person name="Yu K."/>
            <person name="Liang Q."/>
            <person name="Yang W."/>
            <person name="Lou X."/>
            <person name="Chen J."/>
            <person name="Feng M."/>
            <person name="Jian J."/>
            <person name="Zhang X."/>
            <person name="Luo G."/>
            <person name="Jiang Y."/>
            <person name="Liu J."/>
            <person name="Wang Z."/>
            <person name="Sha Y."/>
            <person name="Zhang B."/>
            <person name="Wu H."/>
            <person name="Tang D."/>
            <person name="Shen Q."/>
            <person name="Xue P."/>
            <person name="Zou S."/>
            <person name="Wang X."/>
            <person name="Liu X."/>
            <person name="Wang F."/>
            <person name="Yang Y."/>
            <person name="An X."/>
            <person name="Dong Z."/>
            <person name="Zhang K."/>
            <person name="Zhang X."/>
            <person name="Luo M.C."/>
            <person name="Dvorak J."/>
            <person name="Tong Y."/>
            <person name="Wang J."/>
            <person name="Yang H."/>
            <person name="Li Z."/>
            <person name="Wang D."/>
            <person name="Zhang A."/>
            <person name="Wang J."/>
        </authorList>
    </citation>
    <scope>NUCLEOTIDE SEQUENCE</scope>
    <source>
        <strain evidence="16">cv. G1812</strain>
    </source>
</reference>